<dbReference type="EMBL" id="KB445573">
    <property type="protein sequence ID" value="EMD93702.1"/>
    <property type="molecule type" value="Genomic_DNA"/>
</dbReference>
<dbReference type="SUPFAM" id="SSF53448">
    <property type="entry name" value="Nucleotide-diphospho-sugar transferases"/>
    <property type="match status" value="1"/>
</dbReference>
<dbReference type="AlphaFoldDB" id="M2V175"/>
<dbReference type="eggNOG" id="ENOG502STED">
    <property type="taxonomic scope" value="Eukaryota"/>
</dbReference>
<proteinExistence type="predicted"/>
<accession>M2V175</accession>
<protein>
    <submittedName>
        <fullName evidence="1">Glycosyltransferase family 2 protein</fullName>
    </submittedName>
</protein>
<evidence type="ECO:0000313" key="2">
    <source>
        <dbReference type="Proteomes" id="UP000016936"/>
    </source>
</evidence>
<organism evidence="1 2">
    <name type="scientific">Cochliobolus heterostrophus (strain C5 / ATCC 48332 / race O)</name>
    <name type="common">Southern corn leaf blight fungus</name>
    <name type="synonym">Bipolaris maydis</name>
    <dbReference type="NCBI Taxonomy" id="701091"/>
    <lineage>
        <taxon>Eukaryota</taxon>
        <taxon>Fungi</taxon>
        <taxon>Dikarya</taxon>
        <taxon>Ascomycota</taxon>
        <taxon>Pezizomycotina</taxon>
        <taxon>Dothideomycetes</taxon>
        <taxon>Pleosporomycetidae</taxon>
        <taxon>Pleosporales</taxon>
        <taxon>Pleosporineae</taxon>
        <taxon>Pleosporaceae</taxon>
        <taxon>Bipolaris</taxon>
    </lineage>
</organism>
<name>M2V175_COCH5</name>
<reference evidence="1 2" key="1">
    <citation type="journal article" date="2012" name="PLoS Pathog.">
        <title>Diverse lifestyles and strategies of plant pathogenesis encoded in the genomes of eighteen Dothideomycetes fungi.</title>
        <authorList>
            <person name="Ohm R.A."/>
            <person name="Feau N."/>
            <person name="Henrissat B."/>
            <person name="Schoch C.L."/>
            <person name="Horwitz B.A."/>
            <person name="Barry K.W."/>
            <person name="Condon B.J."/>
            <person name="Copeland A.C."/>
            <person name="Dhillon B."/>
            <person name="Glaser F."/>
            <person name="Hesse C.N."/>
            <person name="Kosti I."/>
            <person name="LaButti K."/>
            <person name="Lindquist E.A."/>
            <person name="Lucas S."/>
            <person name="Salamov A.A."/>
            <person name="Bradshaw R.E."/>
            <person name="Ciuffetti L."/>
            <person name="Hamelin R.C."/>
            <person name="Kema G.H.J."/>
            <person name="Lawrence C."/>
            <person name="Scott J.A."/>
            <person name="Spatafora J.W."/>
            <person name="Turgeon B.G."/>
            <person name="de Wit P.J.G.M."/>
            <person name="Zhong S."/>
            <person name="Goodwin S.B."/>
            <person name="Grigoriev I.V."/>
        </authorList>
    </citation>
    <scope>NUCLEOTIDE SEQUENCE [LARGE SCALE GENOMIC DNA]</scope>
    <source>
        <strain evidence="2">C5 / ATCC 48332 / race O</strain>
    </source>
</reference>
<dbReference type="HOGENOM" id="CLU_1427848_0_0_1"/>
<keyword evidence="2" id="KW-1185">Reference proteome</keyword>
<gene>
    <name evidence="1" type="ORF">COCHEDRAFT_1212389</name>
</gene>
<dbReference type="Proteomes" id="UP000016936">
    <property type="component" value="Unassembled WGS sequence"/>
</dbReference>
<evidence type="ECO:0000313" key="1">
    <source>
        <dbReference type="EMBL" id="EMD93702.1"/>
    </source>
</evidence>
<sequence length="190" mass="21274">MNRVEATFGWNGRCTILPGALSAYRTIAIKPFLASLRETTFMGTPVKYGEDIEITLGLLYAGWKTVYQSNAVVHTIAPEDATRAFLMYTRRERSSYVHLLSSFTKTTWPAVLRQLGTQLLKDVKVNTGSHFYVDIYEEEKHSRRTANSDAASRTGIGCLFLLTNLTSTTVGNWFVPLSLVRSDVHGYLSP</sequence>
<reference evidence="2" key="2">
    <citation type="journal article" date="2013" name="PLoS Genet.">
        <title>Comparative genome structure, secondary metabolite, and effector coding capacity across Cochliobolus pathogens.</title>
        <authorList>
            <person name="Condon B.J."/>
            <person name="Leng Y."/>
            <person name="Wu D."/>
            <person name="Bushley K.E."/>
            <person name="Ohm R.A."/>
            <person name="Otillar R."/>
            <person name="Martin J."/>
            <person name="Schackwitz W."/>
            <person name="Grimwood J."/>
            <person name="MohdZainudin N."/>
            <person name="Xue C."/>
            <person name="Wang R."/>
            <person name="Manning V.A."/>
            <person name="Dhillon B."/>
            <person name="Tu Z.J."/>
            <person name="Steffenson B.J."/>
            <person name="Salamov A."/>
            <person name="Sun H."/>
            <person name="Lowry S."/>
            <person name="LaButti K."/>
            <person name="Han J."/>
            <person name="Copeland A."/>
            <person name="Lindquist E."/>
            <person name="Barry K."/>
            <person name="Schmutz J."/>
            <person name="Baker S.E."/>
            <person name="Ciuffetti L.M."/>
            <person name="Grigoriev I.V."/>
            <person name="Zhong S."/>
            <person name="Turgeon B.G."/>
        </authorList>
    </citation>
    <scope>NUCLEOTIDE SEQUENCE [LARGE SCALE GENOMIC DNA]</scope>
    <source>
        <strain evidence="2">C5 / ATCC 48332 / race O</strain>
    </source>
</reference>
<dbReference type="STRING" id="701091.M2V175"/>
<dbReference type="InterPro" id="IPR029044">
    <property type="entry name" value="Nucleotide-diphossugar_trans"/>
</dbReference>
<dbReference type="OrthoDB" id="9876900at2759"/>